<comment type="subcellular location">
    <subcellularLocation>
        <location evidence="1">Membrane</location>
        <topology evidence="1">Multi-pass membrane protein</topology>
    </subcellularLocation>
</comment>
<organism evidence="10 11">
    <name type="scientific">Powellomyces hirtus</name>
    <dbReference type="NCBI Taxonomy" id="109895"/>
    <lineage>
        <taxon>Eukaryota</taxon>
        <taxon>Fungi</taxon>
        <taxon>Fungi incertae sedis</taxon>
        <taxon>Chytridiomycota</taxon>
        <taxon>Chytridiomycota incertae sedis</taxon>
        <taxon>Chytridiomycetes</taxon>
        <taxon>Spizellomycetales</taxon>
        <taxon>Powellomycetaceae</taxon>
        <taxon>Powellomyces</taxon>
    </lineage>
</organism>
<dbReference type="InterPro" id="IPR024528">
    <property type="entry name" value="ThrE_2"/>
</dbReference>
<feature type="transmembrane region" description="Helical" evidence="7">
    <location>
        <begin position="651"/>
        <end position="668"/>
    </location>
</feature>
<dbReference type="EMBL" id="QEAQ01000008">
    <property type="protein sequence ID" value="TPX61368.1"/>
    <property type="molecule type" value="Genomic_DNA"/>
</dbReference>
<feature type="transmembrane region" description="Helical" evidence="7">
    <location>
        <begin position="574"/>
        <end position="591"/>
    </location>
</feature>
<dbReference type="STRING" id="109895.A0A507EDT2"/>
<evidence type="ECO:0000256" key="7">
    <source>
        <dbReference type="SAM" id="Phobius"/>
    </source>
</evidence>
<evidence type="ECO:0000256" key="2">
    <source>
        <dbReference type="ARBA" id="ARBA00022692"/>
    </source>
</evidence>
<evidence type="ECO:0000256" key="3">
    <source>
        <dbReference type="ARBA" id="ARBA00022989"/>
    </source>
</evidence>
<feature type="transmembrane region" description="Helical" evidence="7">
    <location>
        <begin position="467"/>
        <end position="486"/>
    </location>
</feature>
<gene>
    <name evidence="10" type="ORF">PhCBS80983_g01162</name>
</gene>
<sequence>MSLFDDIFVHPRPAQQGSAGNPILNPHPATVDEEEHDATDIVKLDSSGEPVTLLRRGSVRTAATYHRRGSSAHGGHHHSHRRNHSVNHSVHAADNGGVIPSQETPPYSRRPSETPSRVHHIPRATSPVRSYSADHVEIAVKPIPIPSPTANASTSPNPTPIPSPVTSRADLHRNPTIHWKDDVKETDTFELGLDNRIPTSSSADLPGILASTNAGTSDNESTYVNNTRKYLTSIAAIVATSRKVSNNEADNQWSVRTAPPAFGLDRKPSVCSTCDGEGGPMPGGTAYDRWKDARSEHTIISGVANADVLKRRDFLIKLSRAFAVYGSPSHRLEHNLRSVSDALDVESNFVVLPGLILISFGNEDHSSSTHLVKAPQGFNMAKLTAVNFLCRDLTDGSVMIDQALERLSEIRLGQDYSRPVFLSTFPIVSFGIAIIGFKANWLESGMSAILGLVVGLLCLAAERYPSFTYLLDFVAALIVGLLVRGFKSLTGASCMDETVVVLSALAILLPGLSLTISIIEISTRNMVSGTVRMFHALFTAMLLGFGMSVGPLVWDAGISMDRAADCPIGEVSPYWIFLIFPVMSVCICIFFQAHRNQWMIMMVVSALGFVTSYFLNDVEAFKKNGGQIPMVLSALAIGLASNMYARISHDVAVAPILAGILLLVPGSVGVRSTLGFLGANTTGGSNFAFQMLIIGMSITIGLFVATLLVFPIRGPKLKYMTF</sequence>
<feature type="transmembrane region" description="Helical" evidence="7">
    <location>
        <begin position="533"/>
        <end position="554"/>
    </location>
</feature>
<feature type="transmembrane region" description="Helical" evidence="7">
    <location>
        <begin position="688"/>
        <end position="710"/>
    </location>
</feature>
<keyword evidence="3 7" id="KW-1133">Transmembrane helix</keyword>
<comment type="caution">
    <text evidence="10">The sequence shown here is derived from an EMBL/GenBank/DDBJ whole genome shotgun (WGS) entry which is preliminary data.</text>
</comment>
<dbReference type="InterPro" id="IPR010619">
    <property type="entry name" value="ThrE-like_N"/>
</dbReference>
<feature type="transmembrane region" description="Helical" evidence="7">
    <location>
        <begin position="598"/>
        <end position="615"/>
    </location>
</feature>
<dbReference type="PANTHER" id="PTHR31082:SF4">
    <property type="entry name" value="PHEROMONE-REGULATED MEMBRANE PROTEIN 10"/>
    <property type="match status" value="1"/>
</dbReference>
<feature type="domain" description="Threonine/serine exporter-like N-terminal" evidence="8">
    <location>
        <begin position="313"/>
        <end position="550"/>
    </location>
</feature>
<accession>A0A507EDT2</accession>
<dbReference type="InterPro" id="IPR051361">
    <property type="entry name" value="ThrE/Ser_Exporter"/>
</dbReference>
<evidence type="ECO:0000313" key="10">
    <source>
        <dbReference type="EMBL" id="TPX61368.1"/>
    </source>
</evidence>
<feature type="transmembrane region" description="Helical" evidence="7">
    <location>
        <begin position="441"/>
        <end position="460"/>
    </location>
</feature>
<evidence type="ECO:0008006" key="12">
    <source>
        <dbReference type="Google" id="ProtNLM"/>
    </source>
</evidence>
<evidence type="ECO:0000259" key="8">
    <source>
        <dbReference type="Pfam" id="PF06738"/>
    </source>
</evidence>
<keyword evidence="2 7" id="KW-0812">Transmembrane</keyword>
<dbReference type="Proteomes" id="UP000318582">
    <property type="component" value="Unassembled WGS sequence"/>
</dbReference>
<dbReference type="GO" id="GO:0022857">
    <property type="term" value="F:transmembrane transporter activity"/>
    <property type="evidence" value="ECO:0007669"/>
    <property type="project" value="InterPro"/>
</dbReference>
<dbReference type="AlphaFoldDB" id="A0A507EDT2"/>
<dbReference type="PANTHER" id="PTHR31082">
    <property type="entry name" value="PHEROMONE-REGULATED MEMBRANE PROTEIN 10"/>
    <property type="match status" value="1"/>
</dbReference>
<keyword evidence="11" id="KW-1185">Reference proteome</keyword>
<keyword evidence="4 7" id="KW-0472">Membrane</keyword>
<evidence type="ECO:0000313" key="11">
    <source>
        <dbReference type="Proteomes" id="UP000318582"/>
    </source>
</evidence>
<evidence type="ECO:0000256" key="1">
    <source>
        <dbReference type="ARBA" id="ARBA00004141"/>
    </source>
</evidence>
<feature type="transmembrane region" description="Helical" evidence="7">
    <location>
        <begin position="416"/>
        <end position="435"/>
    </location>
</feature>
<feature type="transmembrane region" description="Helical" evidence="7">
    <location>
        <begin position="498"/>
        <end position="521"/>
    </location>
</feature>
<feature type="domain" description="Threonine/Serine exporter ThrE" evidence="9">
    <location>
        <begin position="579"/>
        <end position="707"/>
    </location>
</feature>
<dbReference type="Pfam" id="PF12821">
    <property type="entry name" value="ThrE_2"/>
    <property type="match status" value="1"/>
</dbReference>
<name>A0A507EDT2_9FUNG</name>
<reference evidence="10 11" key="1">
    <citation type="journal article" date="2019" name="Sci. Rep.">
        <title>Comparative genomics of chytrid fungi reveal insights into the obligate biotrophic and pathogenic lifestyle of Synchytrium endobioticum.</title>
        <authorList>
            <person name="van de Vossenberg B.T.L.H."/>
            <person name="Warris S."/>
            <person name="Nguyen H.D.T."/>
            <person name="van Gent-Pelzer M.P.E."/>
            <person name="Joly D.L."/>
            <person name="van de Geest H.C."/>
            <person name="Bonants P.J.M."/>
            <person name="Smith D.S."/>
            <person name="Levesque C.A."/>
            <person name="van der Lee T.A.J."/>
        </authorList>
    </citation>
    <scope>NUCLEOTIDE SEQUENCE [LARGE SCALE GENOMIC DNA]</scope>
    <source>
        <strain evidence="10 11">CBS 809.83</strain>
    </source>
</reference>
<feature type="compositionally biased region" description="Basic residues" evidence="6">
    <location>
        <begin position="65"/>
        <end position="85"/>
    </location>
</feature>
<evidence type="ECO:0000256" key="6">
    <source>
        <dbReference type="SAM" id="MobiDB-lite"/>
    </source>
</evidence>
<feature type="region of interest" description="Disordered" evidence="6">
    <location>
        <begin position="11"/>
        <end position="37"/>
    </location>
</feature>
<evidence type="ECO:0000259" key="9">
    <source>
        <dbReference type="Pfam" id="PF12821"/>
    </source>
</evidence>
<evidence type="ECO:0000256" key="5">
    <source>
        <dbReference type="ARBA" id="ARBA00034125"/>
    </source>
</evidence>
<protein>
    <recommendedName>
        <fullName evidence="12">Threonine/serine exporter-like N-terminal domain-containing protein</fullName>
    </recommendedName>
</protein>
<evidence type="ECO:0000256" key="4">
    <source>
        <dbReference type="ARBA" id="ARBA00023136"/>
    </source>
</evidence>
<dbReference type="GO" id="GO:0016020">
    <property type="term" value="C:membrane"/>
    <property type="evidence" value="ECO:0007669"/>
    <property type="project" value="UniProtKB-SubCell"/>
</dbReference>
<feature type="region of interest" description="Disordered" evidence="6">
    <location>
        <begin position="60"/>
        <end position="169"/>
    </location>
</feature>
<proteinExistence type="inferred from homology"/>
<dbReference type="Pfam" id="PF06738">
    <property type="entry name" value="ThrE"/>
    <property type="match status" value="1"/>
</dbReference>
<comment type="similarity">
    <text evidence="5">Belongs to the ThrE exporter (TC 2.A.79) family.</text>
</comment>